<dbReference type="Proteomes" id="UP000504618">
    <property type="component" value="Unplaced"/>
</dbReference>
<reference evidence="10 11" key="1">
    <citation type="submission" date="2025-04" db="UniProtKB">
        <authorList>
            <consortium name="RefSeq"/>
        </authorList>
    </citation>
    <scope>IDENTIFICATION</scope>
    <source>
        <tissue evidence="10 11">Whole body</tissue>
    </source>
</reference>
<gene>
    <name evidence="10 11" type="primary">LOC112454289</name>
</gene>
<dbReference type="InterPro" id="IPR056423">
    <property type="entry name" value="BACK_BPM_SPOP"/>
</dbReference>
<feature type="signal peptide" evidence="6">
    <location>
        <begin position="1"/>
        <end position="24"/>
    </location>
</feature>
<evidence type="ECO:0000256" key="5">
    <source>
        <dbReference type="ARBA" id="ARBA00023242"/>
    </source>
</evidence>
<dbReference type="GO" id="GO:0005634">
    <property type="term" value="C:nucleus"/>
    <property type="evidence" value="ECO:0007669"/>
    <property type="project" value="UniProtKB-SubCell"/>
</dbReference>
<keyword evidence="9" id="KW-1185">Reference proteome</keyword>
<dbReference type="PROSITE" id="PS50097">
    <property type="entry name" value="BTB"/>
    <property type="match status" value="1"/>
</dbReference>
<feature type="domain" description="MATH" evidence="8">
    <location>
        <begin position="41"/>
        <end position="169"/>
    </location>
</feature>
<sequence length="372" mass="42792">MRTLENVLHIIFLFHFKCLQSVLFGPSNIVTRCRTNYQMKKILFEWTIENFSVCCELEKKLESSIFPEGANENLKWFLRMYPKGSAKAESKNYLGLFLMLVSCRESQAVKAKCKLSILNAKREEIIKMKLNMHQFICGQDWGYEQFIRRDSLLDNGLLSDDKLTIFCEISVMDNVTSSNDPVTIPFEISKCELDNVGLLLFENSEFSDITVLVDGREIKAHKAILAAQSRVFSAMFKSEMTEKRNNVKIEDMDFETVREMLQFIYTGKVEKLEKMPNLLYAAEKYELKNLKVICEKILGTRLTIENVAKILILADLCRADYLKAQVLDIIKTHLTDVLNTEGYKSLANSHPHLMLETLQALATQNIDHPGNE</sequence>
<evidence type="ECO:0000256" key="6">
    <source>
        <dbReference type="SAM" id="SignalP"/>
    </source>
</evidence>
<organism evidence="9 11">
    <name type="scientific">Temnothorax curvispinosus</name>
    <dbReference type="NCBI Taxonomy" id="300111"/>
    <lineage>
        <taxon>Eukaryota</taxon>
        <taxon>Metazoa</taxon>
        <taxon>Ecdysozoa</taxon>
        <taxon>Arthropoda</taxon>
        <taxon>Hexapoda</taxon>
        <taxon>Insecta</taxon>
        <taxon>Pterygota</taxon>
        <taxon>Neoptera</taxon>
        <taxon>Endopterygota</taxon>
        <taxon>Hymenoptera</taxon>
        <taxon>Apocrita</taxon>
        <taxon>Aculeata</taxon>
        <taxon>Formicoidea</taxon>
        <taxon>Formicidae</taxon>
        <taxon>Myrmicinae</taxon>
        <taxon>Temnothorax</taxon>
    </lineage>
</organism>
<evidence type="ECO:0000313" key="9">
    <source>
        <dbReference type="Proteomes" id="UP000504618"/>
    </source>
</evidence>
<dbReference type="Pfam" id="PF00651">
    <property type="entry name" value="BTB"/>
    <property type="match status" value="1"/>
</dbReference>
<dbReference type="Gene3D" id="3.30.710.10">
    <property type="entry name" value="Potassium Channel Kv1.1, Chain A"/>
    <property type="match status" value="1"/>
</dbReference>
<accession>A0A6J1PPV1</accession>
<dbReference type="InterPro" id="IPR008974">
    <property type="entry name" value="TRAF-like"/>
</dbReference>
<evidence type="ECO:0000259" key="8">
    <source>
        <dbReference type="PROSITE" id="PS50144"/>
    </source>
</evidence>
<evidence type="ECO:0000313" key="10">
    <source>
        <dbReference type="RefSeq" id="XP_024871352.1"/>
    </source>
</evidence>
<comment type="pathway">
    <text evidence="2">Protein modification; protein ubiquitination.</text>
</comment>
<dbReference type="InterPro" id="IPR000210">
    <property type="entry name" value="BTB/POZ_dom"/>
</dbReference>
<protein>
    <submittedName>
        <fullName evidence="10 11">Protein roadkill-like isoform X1</fullName>
    </submittedName>
</protein>
<dbReference type="AlphaFoldDB" id="A0A6J1PPV1"/>
<dbReference type="PROSITE" id="PS50144">
    <property type="entry name" value="MATH"/>
    <property type="match status" value="1"/>
</dbReference>
<evidence type="ECO:0000259" key="7">
    <source>
        <dbReference type="PROSITE" id="PS50097"/>
    </source>
</evidence>
<comment type="subcellular location">
    <subcellularLocation>
        <location evidence="1">Nucleus</location>
    </subcellularLocation>
</comment>
<name>A0A6J1PPV1_9HYME</name>
<keyword evidence="5" id="KW-0539">Nucleus</keyword>
<dbReference type="Gene3D" id="6.20.250.50">
    <property type="match status" value="1"/>
</dbReference>
<evidence type="ECO:0000256" key="2">
    <source>
        <dbReference type="ARBA" id="ARBA00004906"/>
    </source>
</evidence>
<evidence type="ECO:0000256" key="1">
    <source>
        <dbReference type="ARBA" id="ARBA00004123"/>
    </source>
</evidence>
<dbReference type="RefSeq" id="XP_024871352.1">
    <property type="nucleotide sequence ID" value="XM_025015584.1"/>
</dbReference>
<evidence type="ECO:0000256" key="3">
    <source>
        <dbReference type="ARBA" id="ARBA00010846"/>
    </source>
</evidence>
<feature type="chain" id="PRO_5044639163" evidence="6">
    <location>
        <begin position="25"/>
        <end position="372"/>
    </location>
</feature>
<dbReference type="GO" id="GO:0030163">
    <property type="term" value="P:protein catabolic process"/>
    <property type="evidence" value="ECO:0007669"/>
    <property type="project" value="UniProtKB-ARBA"/>
</dbReference>
<dbReference type="SMART" id="SM00225">
    <property type="entry name" value="BTB"/>
    <property type="match status" value="1"/>
</dbReference>
<keyword evidence="6" id="KW-0732">Signal</keyword>
<dbReference type="Gene3D" id="2.60.210.10">
    <property type="entry name" value="Apoptosis, Tumor Necrosis Factor Receptor Associated Protein 2, Chain A"/>
    <property type="match status" value="1"/>
</dbReference>
<evidence type="ECO:0000256" key="4">
    <source>
        <dbReference type="ARBA" id="ARBA00022786"/>
    </source>
</evidence>
<comment type="similarity">
    <text evidence="3">Belongs to the Tdpoz family.</text>
</comment>
<dbReference type="InterPro" id="IPR002083">
    <property type="entry name" value="MATH/TRAF_dom"/>
</dbReference>
<dbReference type="FunFam" id="3.30.710.10:FF:000159">
    <property type="entry name" value="Speckle-type POZ protein B"/>
    <property type="match status" value="1"/>
</dbReference>
<dbReference type="SMART" id="SM00061">
    <property type="entry name" value="MATH"/>
    <property type="match status" value="1"/>
</dbReference>
<dbReference type="InterPro" id="IPR011333">
    <property type="entry name" value="SKP1/BTB/POZ_sf"/>
</dbReference>
<dbReference type="Pfam" id="PF22486">
    <property type="entry name" value="MATH_2"/>
    <property type="match status" value="1"/>
</dbReference>
<feature type="domain" description="BTB" evidence="7">
    <location>
        <begin position="207"/>
        <end position="273"/>
    </location>
</feature>
<proteinExistence type="inferred from homology"/>
<keyword evidence="4" id="KW-0833">Ubl conjugation pathway</keyword>
<dbReference type="Gene3D" id="6.10.250.3030">
    <property type="match status" value="1"/>
</dbReference>
<dbReference type="PANTHER" id="PTHR24413">
    <property type="entry name" value="SPECKLE-TYPE POZ PROTEIN"/>
    <property type="match status" value="1"/>
</dbReference>
<evidence type="ECO:0000313" key="11">
    <source>
        <dbReference type="RefSeq" id="XP_024871353.1"/>
    </source>
</evidence>
<dbReference type="SUPFAM" id="SSF49599">
    <property type="entry name" value="TRAF domain-like"/>
    <property type="match status" value="1"/>
</dbReference>
<dbReference type="SUPFAM" id="SSF54695">
    <property type="entry name" value="POZ domain"/>
    <property type="match status" value="1"/>
</dbReference>
<dbReference type="GeneID" id="112454289"/>
<dbReference type="OrthoDB" id="6359816at2759"/>
<dbReference type="Pfam" id="PF24570">
    <property type="entry name" value="BACK_BPM_SPOP"/>
    <property type="match status" value="1"/>
</dbReference>
<dbReference type="RefSeq" id="XP_024871353.1">
    <property type="nucleotide sequence ID" value="XM_025015585.1"/>
</dbReference>